<evidence type="ECO:0000256" key="4">
    <source>
        <dbReference type="ARBA" id="ARBA00022806"/>
    </source>
</evidence>
<evidence type="ECO:0000313" key="10">
    <source>
        <dbReference type="Proteomes" id="UP000005220"/>
    </source>
</evidence>
<dbReference type="FunCoup" id="H2B1T8">
    <property type="interactions" value="163"/>
</dbReference>
<evidence type="ECO:0000256" key="6">
    <source>
        <dbReference type="ARBA" id="ARBA00047984"/>
    </source>
</evidence>
<keyword evidence="2" id="KW-0547">Nucleotide-binding</keyword>
<dbReference type="InterPro" id="IPR027417">
    <property type="entry name" value="P-loop_NTPase"/>
</dbReference>
<proteinExistence type="predicted"/>
<dbReference type="STRING" id="1071382.H2B1T8"/>
<dbReference type="GO" id="GO:0005524">
    <property type="term" value="F:ATP binding"/>
    <property type="evidence" value="ECO:0007669"/>
    <property type="project" value="UniProtKB-KW"/>
</dbReference>
<keyword evidence="4" id="KW-0347">Helicase</keyword>
<dbReference type="Proteomes" id="UP000005220">
    <property type="component" value="Chromosome 11"/>
</dbReference>
<dbReference type="RefSeq" id="XP_003959723.1">
    <property type="nucleotide sequence ID" value="XM_003959674.1"/>
</dbReference>
<keyword evidence="10" id="KW-1185">Reference proteome</keyword>
<dbReference type="InterPro" id="IPR011545">
    <property type="entry name" value="DEAD/DEAH_box_helicase_dom"/>
</dbReference>
<sequence>MILVHRANYLQAFHLSRGILALRLYSGGPRTQPRKKHKLSNKLKAKHKEQTFFRYGNYEGLKKNSFATTAKATRLIDNITSFEELKLLPVVRDAVKSVIESESLLMQRTGNGVSNITPSPIQILAIKRLSHTLMDQKQHVFAIAADTGSGKTMAYLAPLLDFLIRQKIEKPEIWSSSIRSKAGIRSIILVPTHELIEQVYSTVLKVEENLSLHTFKWDIHTKYSEVLDAIKDRIDMLVTTPSKLLTLFKIRMITHPESFLSMVQYVAVDEADTLMDHSWIAETRQVINRCPNLSHLIFCSATIPNEFNKTLSKLYPSFTPIVTPRLHKLPKKLDFKIVDSTLNPFKGSKIKTLAQILYAVAHSETEPGLEKRTIVFVNKKSDVEKIVQVLKSEYGHEHVFGLTGSDTVEKRLETIRDFLQPPKRLEELPASVANESTEFQEPLHIPESNITLTKHERAKGNKPFIKVLVTTDLLARGLNFQAVKNVILYDVPSTPVDLVHRVGRTARMRQNGRIFMITDKSTKSWARALPKIAKKSITLS</sequence>
<dbReference type="GO" id="GO:0003724">
    <property type="term" value="F:RNA helicase activity"/>
    <property type="evidence" value="ECO:0007669"/>
    <property type="project" value="UniProtKB-EC"/>
</dbReference>
<evidence type="ECO:0000256" key="5">
    <source>
        <dbReference type="ARBA" id="ARBA00022840"/>
    </source>
</evidence>
<dbReference type="GO" id="GO:0016787">
    <property type="term" value="F:hydrolase activity"/>
    <property type="evidence" value="ECO:0007669"/>
    <property type="project" value="UniProtKB-KW"/>
</dbReference>
<dbReference type="PANTHER" id="PTHR47960">
    <property type="entry name" value="DEAD-BOX ATP-DEPENDENT RNA HELICASE 50"/>
    <property type="match status" value="1"/>
</dbReference>
<dbReference type="EC" id="3.6.4.13" evidence="1"/>
<keyword evidence="3" id="KW-0378">Hydrolase</keyword>
<dbReference type="InterPro" id="IPR001650">
    <property type="entry name" value="Helicase_C-like"/>
</dbReference>
<organism evidence="9 10">
    <name type="scientific">Kazachstania africana (strain ATCC 22294 / BCRC 22015 / CBS 2517 / CECT 1963 / NBRC 1671 / NRRL Y-8276)</name>
    <name type="common">Yeast</name>
    <name type="synonym">Kluyveromyces africanus</name>
    <dbReference type="NCBI Taxonomy" id="1071382"/>
    <lineage>
        <taxon>Eukaryota</taxon>
        <taxon>Fungi</taxon>
        <taxon>Dikarya</taxon>
        <taxon>Ascomycota</taxon>
        <taxon>Saccharomycotina</taxon>
        <taxon>Saccharomycetes</taxon>
        <taxon>Saccharomycetales</taxon>
        <taxon>Saccharomycetaceae</taxon>
        <taxon>Kazachstania</taxon>
    </lineage>
</organism>
<dbReference type="eggNOG" id="KOG0335">
    <property type="taxonomic scope" value="Eukaryota"/>
</dbReference>
<dbReference type="AlphaFoldDB" id="H2B1T8"/>
<dbReference type="GO" id="GO:1990400">
    <property type="term" value="F:mitochondrial ribosomal large subunit rRNA binding"/>
    <property type="evidence" value="ECO:0007669"/>
    <property type="project" value="EnsemblFungi"/>
</dbReference>
<dbReference type="HOGENOM" id="CLU_003041_18_0_1"/>
<evidence type="ECO:0000256" key="1">
    <source>
        <dbReference type="ARBA" id="ARBA00012552"/>
    </source>
</evidence>
<dbReference type="Pfam" id="PF00270">
    <property type="entry name" value="DEAD"/>
    <property type="match status" value="1"/>
</dbReference>
<keyword evidence="5" id="KW-0067">ATP-binding</keyword>
<evidence type="ECO:0000256" key="2">
    <source>
        <dbReference type="ARBA" id="ARBA00022741"/>
    </source>
</evidence>
<reference evidence="9 10" key="1">
    <citation type="journal article" date="2011" name="Proc. Natl. Acad. Sci. U.S.A.">
        <title>Evolutionary erosion of yeast sex chromosomes by mating-type switching accidents.</title>
        <authorList>
            <person name="Gordon J.L."/>
            <person name="Armisen D."/>
            <person name="Proux-Wera E."/>
            <person name="Oheigeartaigh S.S."/>
            <person name="Byrne K.P."/>
            <person name="Wolfe K.H."/>
        </authorList>
    </citation>
    <scope>NUCLEOTIDE SEQUENCE [LARGE SCALE GENOMIC DNA]</scope>
    <source>
        <strain evidence="10">ATCC 22294 / BCRC 22015 / CBS 2517 / CECT 1963 / NBRC 1671 / NRRL Y-8276</strain>
    </source>
</reference>
<evidence type="ECO:0000313" key="9">
    <source>
        <dbReference type="EMBL" id="CCF60588.1"/>
    </source>
</evidence>
<gene>
    <name evidence="9" type="primary">KAFR0K02330</name>
    <name evidence="9" type="ORF">KAFR_0K02330</name>
</gene>
<dbReference type="PROSITE" id="PS51192">
    <property type="entry name" value="HELICASE_ATP_BIND_1"/>
    <property type="match status" value="1"/>
</dbReference>
<protein>
    <recommendedName>
        <fullName evidence="1">RNA helicase</fullName>
        <ecNumber evidence="1">3.6.4.13</ecNumber>
    </recommendedName>
</protein>
<dbReference type="SUPFAM" id="SSF52540">
    <property type="entry name" value="P-loop containing nucleoside triphosphate hydrolases"/>
    <property type="match status" value="1"/>
</dbReference>
<dbReference type="EMBL" id="HE650831">
    <property type="protein sequence ID" value="CCF60588.1"/>
    <property type="molecule type" value="Genomic_DNA"/>
</dbReference>
<comment type="catalytic activity">
    <reaction evidence="6">
        <text>ATP + H2O = ADP + phosphate + H(+)</text>
        <dbReference type="Rhea" id="RHEA:13065"/>
        <dbReference type="ChEBI" id="CHEBI:15377"/>
        <dbReference type="ChEBI" id="CHEBI:15378"/>
        <dbReference type="ChEBI" id="CHEBI:30616"/>
        <dbReference type="ChEBI" id="CHEBI:43474"/>
        <dbReference type="ChEBI" id="CHEBI:456216"/>
        <dbReference type="EC" id="3.6.4.13"/>
    </reaction>
</comment>
<dbReference type="Pfam" id="PF00271">
    <property type="entry name" value="Helicase_C"/>
    <property type="match status" value="1"/>
</dbReference>
<dbReference type="PROSITE" id="PS51194">
    <property type="entry name" value="HELICASE_CTER"/>
    <property type="match status" value="1"/>
</dbReference>
<feature type="domain" description="Helicase ATP-binding" evidence="7">
    <location>
        <begin position="132"/>
        <end position="321"/>
    </location>
</feature>
<dbReference type="Gene3D" id="3.40.50.300">
    <property type="entry name" value="P-loop containing nucleotide triphosphate hydrolases"/>
    <property type="match status" value="2"/>
</dbReference>
<dbReference type="GO" id="GO:0005759">
    <property type="term" value="C:mitochondrial matrix"/>
    <property type="evidence" value="ECO:0007669"/>
    <property type="project" value="EnsemblFungi"/>
</dbReference>
<feature type="domain" description="Helicase C-terminal" evidence="8">
    <location>
        <begin position="352"/>
        <end position="540"/>
    </location>
</feature>
<dbReference type="SMART" id="SM00487">
    <property type="entry name" value="DEXDc"/>
    <property type="match status" value="1"/>
</dbReference>
<dbReference type="InParanoid" id="H2B1T8"/>
<name>H2B1T8_KAZAF</name>
<evidence type="ECO:0000256" key="3">
    <source>
        <dbReference type="ARBA" id="ARBA00022801"/>
    </source>
</evidence>
<dbReference type="GeneID" id="13886776"/>
<dbReference type="KEGG" id="kaf:KAFR_0K02330"/>
<dbReference type="SMART" id="SM00490">
    <property type="entry name" value="HELICc"/>
    <property type="match status" value="1"/>
</dbReference>
<dbReference type="GO" id="GO:0016070">
    <property type="term" value="P:RNA metabolic process"/>
    <property type="evidence" value="ECO:0007669"/>
    <property type="project" value="EnsemblFungi"/>
</dbReference>
<dbReference type="OrthoDB" id="10256233at2759"/>
<dbReference type="InterPro" id="IPR014001">
    <property type="entry name" value="Helicase_ATP-bd"/>
</dbReference>
<dbReference type="GO" id="GO:1902775">
    <property type="term" value="P:mitochondrial large ribosomal subunit assembly"/>
    <property type="evidence" value="ECO:0007669"/>
    <property type="project" value="EnsemblFungi"/>
</dbReference>
<evidence type="ECO:0000259" key="8">
    <source>
        <dbReference type="PROSITE" id="PS51194"/>
    </source>
</evidence>
<accession>H2B1T8</accession>
<dbReference type="CDD" id="cd18787">
    <property type="entry name" value="SF2_C_DEAD"/>
    <property type="match status" value="1"/>
</dbReference>
<evidence type="ECO:0000259" key="7">
    <source>
        <dbReference type="PROSITE" id="PS51192"/>
    </source>
</evidence>